<organism evidence="2 3">
    <name type="scientific">Bradyrhizobium arachidis</name>
    <dbReference type="NCBI Taxonomy" id="858423"/>
    <lineage>
        <taxon>Bacteria</taxon>
        <taxon>Pseudomonadati</taxon>
        <taxon>Pseudomonadota</taxon>
        <taxon>Alphaproteobacteria</taxon>
        <taxon>Hyphomicrobiales</taxon>
        <taxon>Nitrobacteraceae</taxon>
        <taxon>Bradyrhizobium</taxon>
    </lineage>
</organism>
<dbReference type="KEGG" id="barh:WN72_26210"/>
<reference evidence="2 3" key="1">
    <citation type="submission" date="2018-06" db="EMBL/GenBank/DDBJ databases">
        <title>Comparative genomics of Bradyrhizobium nodulating Arachidis hypogaea.</title>
        <authorList>
            <person name="Li Y."/>
        </authorList>
    </citation>
    <scope>NUCLEOTIDE SEQUENCE [LARGE SCALE GENOMIC DNA]</scope>
    <source>
        <strain evidence="2 3">CCBAU 051107</strain>
    </source>
</reference>
<keyword evidence="1" id="KW-0472">Membrane</keyword>
<sequence length="60" mass="6656">MVEFIGSLIAFLVEIFITATGRGVLKLFGVRRPQEIASLFAGMVFWGLLAILVFAAVLRW</sequence>
<feature type="transmembrane region" description="Helical" evidence="1">
    <location>
        <begin position="6"/>
        <end position="25"/>
    </location>
</feature>
<evidence type="ECO:0000256" key="1">
    <source>
        <dbReference type="SAM" id="Phobius"/>
    </source>
</evidence>
<proteinExistence type="predicted"/>
<feature type="transmembrane region" description="Helical" evidence="1">
    <location>
        <begin position="37"/>
        <end position="58"/>
    </location>
</feature>
<evidence type="ECO:0000313" key="3">
    <source>
        <dbReference type="Proteomes" id="UP000594015"/>
    </source>
</evidence>
<evidence type="ECO:0000313" key="2">
    <source>
        <dbReference type="EMBL" id="QOZ69416.1"/>
    </source>
</evidence>
<name>A0AAE7TIY5_9BRAD</name>
<dbReference type="EMBL" id="CP030050">
    <property type="protein sequence ID" value="QOZ69416.1"/>
    <property type="molecule type" value="Genomic_DNA"/>
</dbReference>
<keyword evidence="1" id="KW-1133">Transmembrane helix</keyword>
<gene>
    <name evidence="2" type="ORF">WN72_26210</name>
</gene>
<dbReference type="Proteomes" id="UP000594015">
    <property type="component" value="Chromosome"/>
</dbReference>
<protein>
    <submittedName>
        <fullName evidence="2">Uncharacterized protein</fullName>
    </submittedName>
</protein>
<dbReference type="RefSeq" id="WP_027559237.1">
    <property type="nucleotide sequence ID" value="NZ_AXAD01000003.1"/>
</dbReference>
<keyword evidence="1" id="KW-0812">Transmembrane</keyword>
<accession>A0AAE7TIY5</accession>
<dbReference type="AlphaFoldDB" id="A0AAE7TIY5"/>